<dbReference type="Proteomes" id="UP000003280">
    <property type="component" value="Unassembled WGS sequence"/>
</dbReference>
<evidence type="ECO:0008006" key="3">
    <source>
        <dbReference type="Google" id="ProtNLM"/>
    </source>
</evidence>
<dbReference type="STRING" id="862517.HMPREF9225_1984"/>
<dbReference type="RefSeq" id="WP_008902757.1">
    <property type="nucleotide sequence ID" value="NZ_GL397074.1"/>
</dbReference>
<keyword evidence="2" id="KW-1185">Reference proteome</keyword>
<accession>E0NP95</accession>
<evidence type="ECO:0000313" key="2">
    <source>
        <dbReference type="Proteomes" id="UP000003280"/>
    </source>
</evidence>
<protein>
    <recommendedName>
        <fullName evidence="3">DUF2922 domain-containing protein</fullName>
    </recommendedName>
</protein>
<dbReference type="OrthoDB" id="9795264at2"/>
<proteinExistence type="predicted"/>
<reference evidence="1 2" key="1">
    <citation type="submission" date="2010-07" db="EMBL/GenBank/DDBJ databases">
        <authorList>
            <person name="Muzny D."/>
            <person name="Qin X."/>
            <person name="Deng J."/>
            <person name="Jiang H."/>
            <person name="Liu Y."/>
            <person name="Qu J."/>
            <person name="Song X.-Z."/>
            <person name="Zhang L."/>
            <person name="Thornton R."/>
            <person name="Coyle M."/>
            <person name="Francisco L."/>
            <person name="Jackson L."/>
            <person name="Javaid M."/>
            <person name="Korchina V."/>
            <person name="Kovar C."/>
            <person name="Mata R."/>
            <person name="Mathew T."/>
            <person name="Ngo R."/>
            <person name="Nguyen L."/>
            <person name="Nguyen N."/>
            <person name="Okwuonu G."/>
            <person name="Ongeri F."/>
            <person name="Pham C."/>
            <person name="Simmons D."/>
            <person name="Wilczek-Boney K."/>
            <person name="Hale W."/>
            <person name="Jakkamsetti A."/>
            <person name="Pham P."/>
            <person name="Ruth R."/>
            <person name="San Lucas F."/>
            <person name="Warren J."/>
            <person name="Zhang J."/>
            <person name="Zhao Z."/>
            <person name="Zhou C."/>
            <person name="Zhu D."/>
            <person name="Lee S."/>
            <person name="Bess C."/>
            <person name="Blankenburg K."/>
            <person name="Forbes L."/>
            <person name="Fu Q."/>
            <person name="Gubbala S."/>
            <person name="Hirani K."/>
            <person name="Jayaseelan J.C."/>
            <person name="Lara F."/>
            <person name="Munidasa M."/>
            <person name="Palculict T."/>
            <person name="Patil S."/>
            <person name="Pu L.-L."/>
            <person name="Saada N."/>
            <person name="Tang L."/>
            <person name="Weissenberger G."/>
            <person name="Zhu Y."/>
            <person name="Hemphill L."/>
            <person name="Shang Y."/>
            <person name="Youmans B."/>
            <person name="Ayvaz T."/>
            <person name="Ross M."/>
            <person name="Santibanez J."/>
            <person name="Aqrawi P."/>
            <person name="Gross S."/>
            <person name="Joshi V."/>
            <person name="Fowler G."/>
            <person name="Nazareth L."/>
            <person name="Reid J."/>
            <person name="Worley K."/>
            <person name="Petrosino J."/>
            <person name="Highlander S."/>
            <person name="Gibbs R."/>
        </authorList>
    </citation>
    <scope>NUCLEOTIDE SEQUENCE [LARGE SCALE GENOMIC DNA]</scope>
    <source>
        <strain evidence="1 2">ATCC BAA-1640</strain>
    </source>
</reference>
<comment type="caution">
    <text evidence="1">The sequence shown here is derived from an EMBL/GenBank/DDBJ whole genome shotgun (WGS) entry which is preliminary data.</text>
</comment>
<organism evidence="1 2">
    <name type="scientific">Peptoniphilus duerdenii ATCC BAA-1640</name>
    <dbReference type="NCBI Taxonomy" id="862517"/>
    <lineage>
        <taxon>Bacteria</taxon>
        <taxon>Bacillati</taxon>
        <taxon>Bacillota</taxon>
        <taxon>Tissierellia</taxon>
        <taxon>Tissierellales</taxon>
        <taxon>Peptoniphilaceae</taxon>
        <taxon>Peptoniphilus</taxon>
    </lineage>
</organism>
<dbReference type="Pfam" id="PF11148">
    <property type="entry name" value="DUF2922"/>
    <property type="match status" value="1"/>
</dbReference>
<dbReference type="InterPro" id="IPR021321">
    <property type="entry name" value="DUF2922"/>
</dbReference>
<dbReference type="EMBL" id="AEEH01000059">
    <property type="protein sequence ID" value="EFM24388.1"/>
    <property type="molecule type" value="Genomic_DNA"/>
</dbReference>
<name>E0NP95_9FIRM</name>
<sequence>MKIKKTAVFRFKDSTGKVFPISIDNPKEDLKLSEVNQFTSYVVDKDVFRPYDSRVVEFVGTEIVTVTRDALK</sequence>
<evidence type="ECO:0000313" key="1">
    <source>
        <dbReference type="EMBL" id="EFM24388.1"/>
    </source>
</evidence>
<gene>
    <name evidence="1" type="ORF">HMPREF9225_1984</name>
</gene>
<dbReference type="HOGENOM" id="CLU_2718790_0_0_9"/>
<dbReference type="AlphaFoldDB" id="E0NP95"/>